<dbReference type="InterPro" id="IPR057264">
    <property type="entry name" value="Ribosomal_uL24_C"/>
</dbReference>
<evidence type="ECO:0000256" key="4">
    <source>
        <dbReference type="ARBA" id="ARBA00035206"/>
    </source>
</evidence>
<dbReference type="NCBIfam" id="TIGR01079">
    <property type="entry name" value="rplX_bact"/>
    <property type="match status" value="1"/>
</dbReference>
<dbReference type="InterPro" id="IPR041988">
    <property type="entry name" value="Ribosomal_uL24_KOW"/>
</dbReference>
<comment type="function">
    <text evidence="5">One of two assembly initiator proteins, it binds directly to the 5'-end of the 23S rRNA, where it nucleates assembly of the 50S subunit.</text>
</comment>
<sequence length="121" mass="13617">MVMHNNHVVYSNRKHKIIKGDTVMVCVGKDKGKIGKVLKVKISKKINSIKLLIEGCAISTKHIKPTQNSPGRIEHKESYIDISNVAFYSKDASMCTKIGYRIIDGTKQRFAKAFNKVIIDN</sequence>
<keyword evidence="5" id="KW-0694">RNA-binding</keyword>
<gene>
    <name evidence="5 7" type="primary">rplX</name>
    <name evidence="7" type="ORF">CAXC1_330013</name>
</gene>
<dbReference type="PANTHER" id="PTHR12903">
    <property type="entry name" value="MITOCHONDRIAL RIBOSOMAL PROTEIN L24"/>
    <property type="match status" value="1"/>
</dbReference>
<keyword evidence="3 5" id="KW-0687">Ribonucleoprotein</keyword>
<evidence type="ECO:0000313" key="8">
    <source>
        <dbReference type="Proteomes" id="UP001314181"/>
    </source>
</evidence>
<dbReference type="Pfam" id="PF17136">
    <property type="entry name" value="ribosomal_L24"/>
    <property type="match status" value="1"/>
</dbReference>
<evidence type="ECO:0000313" key="7">
    <source>
        <dbReference type="EMBL" id="CAK8163253.1"/>
    </source>
</evidence>
<keyword evidence="2 5" id="KW-0689">Ribosomal protein</keyword>
<feature type="domain" description="KOW" evidence="6">
    <location>
        <begin position="16"/>
        <end position="43"/>
    </location>
</feature>
<comment type="function">
    <text evidence="5">One of the proteins that surrounds the polypeptide exit tunnel on the outside of the subunit.</text>
</comment>
<dbReference type="HAMAP" id="MF_01326_B">
    <property type="entry name" value="Ribosomal_uL24_B"/>
    <property type="match status" value="1"/>
</dbReference>
<reference evidence="7 8" key="1">
    <citation type="submission" date="2024-01" db="EMBL/GenBank/DDBJ databases">
        <authorList>
            <person name="Kunselman E."/>
        </authorList>
    </citation>
    <scope>NUCLEOTIDE SEQUENCE [LARGE SCALE GENOMIC DNA]</scope>
    <source>
        <strain evidence="7">2 abalone samples</strain>
    </source>
</reference>
<accession>A0ABM9N8I4</accession>
<comment type="caution">
    <text evidence="7">The sequence shown here is derived from an EMBL/GenBank/DDBJ whole genome shotgun (WGS) entry which is preliminary data.</text>
</comment>
<evidence type="ECO:0000256" key="5">
    <source>
        <dbReference type="HAMAP-Rule" id="MF_01326"/>
    </source>
</evidence>
<dbReference type="Pfam" id="PF00467">
    <property type="entry name" value="KOW"/>
    <property type="match status" value="1"/>
</dbReference>
<organism evidence="7 8">
    <name type="scientific">Candidatus Xenohaliotis californiensis</name>
    <dbReference type="NCBI Taxonomy" id="84677"/>
    <lineage>
        <taxon>Bacteria</taxon>
        <taxon>Pseudomonadati</taxon>
        <taxon>Pseudomonadota</taxon>
        <taxon>Alphaproteobacteria</taxon>
        <taxon>Rickettsiales</taxon>
        <taxon>Anaplasmataceae</taxon>
        <taxon>Candidatus Xenohaliotis</taxon>
    </lineage>
</organism>
<evidence type="ECO:0000256" key="1">
    <source>
        <dbReference type="ARBA" id="ARBA00010618"/>
    </source>
</evidence>
<dbReference type="InterPro" id="IPR005824">
    <property type="entry name" value="KOW"/>
</dbReference>
<comment type="subunit">
    <text evidence="5">Part of the 50S ribosomal subunit.</text>
</comment>
<evidence type="ECO:0000259" key="6">
    <source>
        <dbReference type="SMART" id="SM00739"/>
    </source>
</evidence>
<evidence type="ECO:0000256" key="3">
    <source>
        <dbReference type="ARBA" id="ARBA00023274"/>
    </source>
</evidence>
<dbReference type="Gene3D" id="2.30.30.30">
    <property type="match status" value="1"/>
</dbReference>
<keyword evidence="8" id="KW-1185">Reference proteome</keyword>
<keyword evidence="5" id="KW-0699">rRNA-binding</keyword>
<dbReference type="SUPFAM" id="SSF50104">
    <property type="entry name" value="Translation proteins SH3-like domain"/>
    <property type="match status" value="1"/>
</dbReference>
<dbReference type="CDD" id="cd06089">
    <property type="entry name" value="KOW_RPL26"/>
    <property type="match status" value="1"/>
</dbReference>
<dbReference type="InterPro" id="IPR003256">
    <property type="entry name" value="Ribosomal_uL24"/>
</dbReference>
<evidence type="ECO:0000256" key="2">
    <source>
        <dbReference type="ARBA" id="ARBA00022980"/>
    </source>
</evidence>
<dbReference type="RefSeq" id="WP_338364294.1">
    <property type="nucleotide sequence ID" value="NZ_CAWVOK010000026.1"/>
</dbReference>
<dbReference type="SMART" id="SM00739">
    <property type="entry name" value="KOW"/>
    <property type="match status" value="1"/>
</dbReference>
<dbReference type="InterPro" id="IPR014722">
    <property type="entry name" value="Rib_uL2_dom2"/>
</dbReference>
<dbReference type="Proteomes" id="UP001314181">
    <property type="component" value="Unassembled WGS sequence"/>
</dbReference>
<dbReference type="InterPro" id="IPR008991">
    <property type="entry name" value="Translation_prot_SH3-like_sf"/>
</dbReference>
<comment type="similarity">
    <text evidence="1 5">Belongs to the universal ribosomal protein uL24 family.</text>
</comment>
<name>A0ABM9N8I4_9RICK</name>
<protein>
    <recommendedName>
        <fullName evidence="4 5">Large ribosomal subunit protein uL24</fullName>
    </recommendedName>
</protein>
<dbReference type="EMBL" id="CAWVOK010000026">
    <property type="protein sequence ID" value="CAK8163253.1"/>
    <property type="molecule type" value="Genomic_DNA"/>
</dbReference>
<proteinExistence type="inferred from homology"/>